<feature type="compositionally biased region" description="Basic and acidic residues" evidence="1">
    <location>
        <begin position="1"/>
        <end position="15"/>
    </location>
</feature>
<evidence type="ECO:0000256" key="1">
    <source>
        <dbReference type="SAM" id="MobiDB-lite"/>
    </source>
</evidence>
<keyword evidence="3" id="KW-1185">Reference proteome</keyword>
<sequence length="101" mass="11737">MASRRSKSESCKASDKEDDEASKEKDEDTIDDGESVSRKRLRKTTTILKREIQKRRLKRKMSYNLSSRSFRAHCIIGASEQKKANSIESRNMLRIQQLMSL</sequence>
<dbReference type="AlphaFoldDB" id="D7KB30"/>
<accession>D7KB30</accession>
<evidence type="ECO:0000313" key="2">
    <source>
        <dbReference type="EMBL" id="EFH68231.1"/>
    </source>
</evidence>
<name>D7KB30_ARALL</name>
<evidence type="ECO:0000313" key="3">
    <source>
        <dbReference type="Proteomes" id="UP000008694"/>
    </source>
</evidence>
<dbReference type="EMBL" id="GL348713">
    <property type="protein sequence ID" value="EFH68231.1"/>
    <property type="molecule type" value="Genomic_DNA"/>
</dbReference>
<organism evidence="3">
    <name type="scientific">Arabidopsis lyrata subsp. lyrata</name>
    <name type="common">Lyre-leaved rock-cress</name>
    <dbReference type="NCBI Taxonomy" id="81972"/>
    <lineage>
        <taxon>Eukaryota</taxon>
        <taxon>Viridiplantae</taxon>
        <taxon>Streptophyta</taxon>
        <taxon>Embryophyta</taxon>
        <taxon>Tracheophyta</taxon>
        <taxon>Spermatophyta</taxon>
        <taxon>Magnoliopsida</taxon>
        <taxon>eudicotyledons</taxon>
        <taxon>Gunneridae</taxon>
        <taxon>Pentapetalae</taxon>
        <taxon>rosids</taxon>
        <taxon>malvids</taxon>
        <taxon>Brassicales</taxon>
        <taxon>Brassicaceae</taxon>
        <taxon>Camelineae</taxon>
        <taxon>Arabidopsis</taxon>
    </lineage>
</organism>
<gene>
    <name evidence="2" type="ORF">ARALYDRAFT_892833</name>
</gene>
<dbReference type="Proteomes" id="UP000008694">
    <property type="component" value="Unassembled WGS sequence"/>
</dbReference>
<proteinExistence type="predicted"/>
<protein>
    <submittedName>
        <fullName evidence="2">Predicted protein</fullName>
    </submittedName>
</protein>
<feature type="compositionally biased region" description="Acidic residues" evidence="1">
    <location>
        <begin position="16"/>
        <end position="34"/>
    </location>
</feature>
<dbReference type="HOGENOM" id="CLU_2295526_0_0_1"/>
<dbReference type="Gramene" id="scaffold_105627.1">
    <property type="protein sequence ID" value="scaffold_105627.1"/>
    <property type="gene ID" value="scaffold_105627.1"/>
</dbReference>
<reference evidence="2" key="1">
    <citation type="submission" date="2009-11" db="EMBL/GenBank/DDBJ databases">
        <authorList>
            <consortium name="US DOE Joint Genome Institute (JGI-PGF)"/>
            <person name="Ottilar R."/>
            <person name="Schmutz J."/>
            <person name="Salamov A."/>
            <person name="Cheng J.F."/>
            <person name="Lucas S."/>
            <person name="Pitluck S."/>
            <person name="Gundlach H."/>
            <person name="Guo Y."/>
            <person name="Haberer G."/>
            <person name="Nasrallah J."/>
            <person name="Mayer K.F.X."/>
            <person name="van de Peer Y."/>
            <person name="Weigel D."/>
            <person name="Grigoriev I.V."/>
        </authorList>
    </citation>
    <scope>NUCLEOTIDE SEQUENCE</scope>
</reference>
<reference evidence="2" key="2">
    <citation type="submission" date="2010-06" db="EMBL/GenBank/DDBJ databases">
        <title>The basis of rapid genome size change in Arabidopsis.</title>
        <authorList>
            <consortium name="US DOE Joint Genome Institute (JGI-PGF)"/>
            <person name="Bakker E."/>
            <person name="Bergelson J."/>
            <person name="Cheng J.Fang."/>
            <person name="Clark R.M."/>
            <person name="Fawcett J."/>
            <person name="Gaut B."/>
            <person name="Grigoriev I."/>
            <person name="Gundlach H."/>
            <person name="Guo Y."/>
            <person name="Haberer G."/>
            <person name="Hollister J."/>
            <person name="Hu T.T."/>
            <person name="Mayer K.F.X."/>
            <person name="Nasrallah J."/>
            <person name="Nordborg M."/>
            <person name="Otillar R."/>
            <person name="Pattyn P."/>
            <person name="Schmutz J."/>
            <person name="Spannagl M."/>
            <person name="van de Peer Y."/>
            <person name="Wang X."/>
            <person name="Weigel D."/>
            <person name="Yang L."/>
        </authorList>
    </citation>
    <scope>NUCLEOTIDE SEQUENCE</scope>
</reference>
<feature type="region of interest" description="Disordered" evidence="1">
    <location>
        <begin position="1"/>
        <end position="42"/>
    </location>
</feature>